<reference evidence="2 3" key="1">
    <citation type="submission" date="2018-08" db="EMBL/GenBank/DDBJ databases">
        <title>Comamonas testosteroni strain SWCO2.</title>
        <authorList>
            <person name="Jiang N."/>
            <person name="Zhang X.Z."/>
        </authorList>
    </citation>
    <scope>NUCLEOTIDE SEQUENCE [LARGE SCALE GENOMIC DNA]</scope>
    <source>
        <strain evidence="2 3">SWCO2</strain>
    </source>
</reference>
<dbReference type="Gene3D" id="3.90.550.10">
    <property type="entry name" value="Spore Coat Polysaccharide Biosynthesis Protein SpsA, Chain A"/>
    <property type="match status" value="1"/>
</dbReference>
<dbReference type="Proteomes" id="UP000261948">
    <property type="component" value="Unassembled WGS sequence"/>
</dbReference>
<keyword evidence="3" id="KW-1185">Reference proteome</keyword>
<comment type="caution">
    <text evidence="2">The sequence shown here is derived from an EMBL/GenBank/DDBJ whole genome shotgun (WGS) entry which is preliminary data.</text>
</comment>
<proteinExistence type="predicted"/>
<dbReference type="EMBL" id="QURR01000003">
    <property type="protein sequence ID" value="RGE46344.1"/>
    <property type="molecule type" value="Genomic_DNA"/>
</dbReference>
<feature type="domain" description="Glycosyltransferase 2-like" evidence="1">
    <location>
        <begin position="5"/>
        <end position="136"/>
    </location>
</feature>
<dbReference type="PANTHER" id="PTHR22916">
    <property type="entry name" value="GLYCOSYLTRANSFERASE"/>
    <property type="match status" value="1"/>
</dbReference>
<dbReference type="InterPro" id="IPR029044">
    <property type="entry name" value="Nucleotide-diphossugar_trans"/>
</dbReference>
<dbReference type="AlphaFoldDB" id="A0A373FQ95"/>
<dbReference type="OrthoDB" id="9811884at2"/>
<accession>A0A373FQ95</accession>
<evidence type="ECO:0000313" key="2">
    <source>
        <dbReference type="EMBL" id="RGE46344.1"/>
    </source>
</evidence>
<dbReference type="PANTHER" id="PTHR22916:SF3">
    <property type="entry name" value="UDP-GLCNAC:BETAGAL BETA-1,3-N-ACETYLGLUCOSAMINYLTRANSFERASE-LIKE PROTEIN 1"/>
    <property type="match status" value="1"/>
</dbReference>
<protein>
    <submittedName>
        <fullName evidence="2">Glycosyltransferase family 2 protein</fullName>
    </submittedName>
</protein>
<sequence length="338" mass="38908">MSWLSILIPVYNVRPFLEECLESILDQADANVEILALDDCSNDGSWELLQELAQRWPGRLRLLQHAQNAGLSAARNTMIEAATGEYLWFVDSDDKLLPGALSALANIVRQHSPDLILCDFSVWREAPKLKHRLRGEAHRHSFKGYADRLCSDRELLLNGLFTTGQMHAWSKISRRILWGASLRFPAGRYFEDSMCMPLLALRCHSFYYCPQPWVAYRQRATSILATMNIAKAQDLSASLRDFAMALRQTPLHASSTLQQLLAKQCSRNFVGAMRFLTKQASSLPPVRRKELVRQFQEDFRQTSSYSIAELLKIHLRQGEIFRALKLYYCVQKYQWQHV</sequence>
<organism evidence="2 3">
    <name type="scientific">Comamonas testosteroni</name>
    <name type="common">Pseudomonas testosteroni</name>
    <dbReference type="NCBI Taxonomy" id="285"/>
    <lineage>
        <taxon>Bacteria</taxon>
        <taxon>Pseudomonadati</taxon>
        <taxon>Pseudomonadota</taxon>
        <taxon>Betaproteobacteria</taxon>
        <taxon>Burkholderiales</taxon>
        <taxon>Comamonadaceae</taxon>
        <taxon>Comamonas</taxon>
    </lineage>
</organism>
<dbReference type="Pfam" id="PF00535">
    <property type="entry name" value="Glycos_transf_2"/>
    <property type="match status" value="1"/>
</dbReference>
<name>A0A373FQ95_COMTE</name>
<dbReference type="GO" id="GO:0016758">
    <property type="term" value="F:hexosyltransferase activity"/>
    <property type="evidence" value="ECO:0007669"/>
    <property type="project" value="UniProtKB-ARBA"/>
</dbReference>
<evidence type="ECO:0000313" key="3">
    <source>
        <dbReference type="Proteomes" id="UP000261948"/>
    </source>
</evidence>
<dbReference type="CDD" id="cd00761">
    <property type="entry name" value="Glyco_tranf_GTA_type"/>
    <property type="match status" value="1"/>
</dbReference>
<gene>
    <name evidence="2" type="ORF">DZC30_03755</name>
</gene>
<dbReference type="InterPro" id="IPR001173">
    <property type="entry name" value="Glyco_trans_2-like"/>
</dbReference>
<dbReference type="SUPFAM" id="SSF53448">
    <property type="entry name" value="Nucleotide-diphospho-sugar transferases"/>
    <property type="match status" value="1"/>
</dbReference>
<evidence type="ECO:0000259" key="1">
    <source>
        <dbReference type="Pfam" id="PF00535"/>
    </source>
</evidence>
<keyword evidence="2" id="KW-0808">Transferase</keyword>